<protein>
    <submittedName>
        <fullName evidence="1">Uncharacterized protein</fullName>
    </submittedName>
</protein>
<gene>
    <name evidence="1" type="ORF">B0H17DRAFT_1176078</name>
</gene>
<dbReference type="AlphaFoldDB" id="A0AAD7GQ88"/>
<dbReference type="Proteomes" id="UP001221757">
    <property type="component" value="Unassembled WGS sequence"/>
</dbReference>
<accession>A0AAD7GQ88</accession>
<comment type="caution">
    <text evidence="1">The sequence shown here is derived from an EMBL/GenBank/DDBJ whole genome shotgun (WGS) entry which is preliminary data.</text>
</comment>
<organism evidence="1 2">
    <name type="scientific">Mycena rosella</name>
    <name type="common">Pink bonnet</name>
    <name type="synonym">Agaricus rosellus</name>
    <dbReference type="NCBI Taxonomy" id="1033263"/>
    <lineage>
        <taxon>Eukaryota</taxon>
        <taxon>Fungi</taxon>
        <taxon>Dikarya</taxon>
        <taxon>Basidiomycota</taxon>
        <taxon>Agaricomycotina</taxon>
        <taxon>Agaricomycetes</taxon>
        <taxon>Agaricomycetidae</taxon>
        <taxon>Agaricales</taxon>
        <taxon>Marasmiineae</taxon>
        <taxon>Mycenaceae</taxon>
        <taxon>Mycena</taxon>
    </lineage>
</organism>
<sequence>MSTEAMMGHLPKHWNAEEERVYAWQPFLSTEYSLERMMGTYSFVSMLKEYKPQLRMGDENPGFLKLGVRRGAEPAWENVYGYFQVLNDSRRGAFTGVLPHGVDEAVSRGPPRPNLRRFNLLTSYENRIPLKGHALEVLDAVDDNGNNYIAMMQEYFVEDSTCISYMGKKQLSDGVRVRLTETERRNLGISLTFEEVERQATGKKQDTV</sequence>
<evidence type="ECO:0000313" key="1">
    <source>
        <dbReference type="EMBL" id="KAJ7702767.1"/>
    </source>
</evidence>
<evidence type="ECO:0000313" key="2">
    <source>
        <dbReference type="Proteomes" id="UP001221757"/>
    </source>
</evidence>
<reference evidence="1" key="1">
    <citation type="submission" date="2023-03" db="EMBL/GenBank/DDBJ databases">
        <title>Massive genome expansion in bonnet fungi (Mycena s.s.) driven by repeated elements and novel gene families across ecological guilds.</title>
        <authorList>
            <consortium name="Lawrence Berkeley National Laboratory"/>
            <person name="Harder C.B."/>
            <person name="Miyauchi S."/>
            <person name="Viragh M."/>
            <person name="Kuo A."/>
            <person name="Thoen E."/>
            <person name="Andreopoulos B."/>
            <person name="Lu D."/>
            <person name="Skrede I."/>
            <person name="Drula E."/>
            <person name="Henrissat B."/>
            <person name="Morin E."/>
            <person name="Kohler A."/>
            <person name="Barry K."/>
            <person name="LaButti K."/>
            <person name="Morin E."/>
            <person name="Salamov A."/>
            <person name="Lipzen A."/>
            <person name="Mereny Z."/>
            <person name="Hegedus B."/>
            <person name="Baldrian P."/>
            <person name="Stursova M."/>
            <person name="Weitz H."/>
            <person name="Taylor A."/>
            <person name="Grigoriev I.V."/>
            <person name="Nagy L.G."/>
            <person name="Martin F."/>
            <person name="Kauserud H."/>
        </authorList>
    </citation>
    <scope>NUCLEOTIDE SEQUENCE</scope>
    <source>
        <strain evidence="1">CBHHK067</strain>
    </source>
</reference>
<proteinExistence type="predicted"/>
<name>A0AAD7GQ88_MYCRO</name>
<dbReference type="EMBL" id="JARKIE010000014">
    <property type="protein sequence ID" value="KAJ7702767.1"/>
    <property type="molecule type" value="Genomic_DNA"/>
</dbReference>
<keyword evidence="2" id="KW-1185">Reference proteome</keyword>